<name>A0A0F9UMR6_9ZZZZ</name>
<evidence type="ECO:0000256" key="1">
    <source>
        <dbReference type="SAM" id="MobiDB-lite"/>
    </source>
</evidence>
<evidence type="ECO:0000259" key="2">
    <source>
        <dbReference type="Pfam" id="PF08241"/>
    </source>
</evidence>
<feature type="domain" description="Methyltransferase type 11" evidence="2">
    <location>
        <begin position="132"/>
        <end position="228"/>
    </location>
</feature>
<dbReference type="Pfam" id="PF08241">
    <property type="entry name" value="Methyltransf_11"/>
    <property type="match status" value="1"/>
</dbReference>
<sequence length="317" mass="35767">MSDAGKGPAGRADTTPAAPDRTRANQERFREGIGALGLAELETLLMNTTNLAGTYYPEDRSQSGYALYAMSEQERAKPLAERVPPTSLRHYYGLKDGKYHDDLYLNSGLADIRSMRRILDEDGFDPMGERILEFGCSGGRMLRHLEAEAARNEVWGVDLHSAAIHWAQAHLSPPFHFMTNTTAPHLPFEDNHFGLIFAGSVWTHIGELDDAWLLEMRRILRPGGRLYITISDENTLAEVKRIAPDHPSNGHVADLDAATGMLSQDWTSFVTRTTPWLQRVIYRREAWLERIGRWMEPRIARPNAYGWQTGILLAKRA</sequence>
<comment type="caution">
    <text evidence="3">The sequence shown here is derived from an EMBL/GenBank/DDBJ whole genome shotgun (WGS) entry which is preliminary data.</text>
</comment>
<gene>
    <name evidence="3" type="ORF">LCGC14_0187160</name>
</gene>
<dbReference type="Gene3D" id="3.40.50.150">
    <property type="entry name" value="Vaccinia Virus protein VP39"/>
    <property type="match status" value="1"/>
</dbReference>
<dbReference type="AlphaFoldDB" id="A0A0F9UMR6"/>
<dbReference type="CDD" id="cd02440">
    <property type="entry name" value="AdoMet_MTases"/>
    <property type="match status" value="1"/>
</dbReference>
<organism evidence="3">
    <name type="scientific">marine sediment metagenome</name>
    <dbReference type="NCBI Taxonomy" id="412755"/>
    <lineage>
        <taxon>unclassified sequences</taxon>
        <taxon>metagenomes</taxon>
        <taxon>ecological metagenomes</taxon>
    </lineage>
</organism>
<dbReference type="GO" id="GO:0008757">
    <property type="term" value="F:S-adenosylmethionine-dependent methyltransferase activity"/>
    <property type="evidence" value="ECO:0007669"/>
    <property type="project" value="InterPro"/>
</dbReference>
<evidence type="ECO:0000313" key="3">
    <source>
        <dbReference type="EMBL" id="KKN94370.1"/>
    </source>
</evidence>
<feature type="region of interest" description="Disordered" evidence="1">
    <location>
        <begin position="1"/>
        <end position="25"/>
    </location>
</feature>
<dbReference type="EMBL" id="LAZR01000078">
    <property type="protein sequence ID" value="KKN94370.1"/>
    <property type="molecule type" value="Genomic_DNA"/>
</dbReference>
<dbReference type="InterPro" id="IPR013216">
    <property type="entry name" value="Methyltransf_11"/>
</dbReference>
<dbReference type="InterPro" id="IPR029063">
    <property type="entry name" value="SAM-dependent_MTases_sf"/>
</dbReference>
<dbReference type="PANTHER" id="PTHR43464">
    <property type="entry name" value="METHYLTRANSFERASE"/>
    <property type="match status" value="1"/>
</dbReference>
<reference evidence="3" key="1">
    <citation type="journal article" date="2015" name="Nature">
        <title>Complex archaea that bridge the gap between prokaryotes and eukaryotes.</title>
        <authorList>
            <person name="Spang A."/>
            <person name="Saw J.H."/>
            <person name="Jorgensen S.L."/>
            <person name="Zaremba-Niedzwiedzka K."/>
            <person name="Martijn J."/>
            <person name="Lind A.E."/>
            <person name="van Eijk R."/>
            <person name="Schleper C."/>
            <person name="Guy L."/>
            <person name="Ettema T.J."/>
        </authorList>
    </citation>
    <scope>NUCLEOTIDE SEQUENCE</scope>
</reference>
<protein>
    <recommendedName>
        <fullName evidence="2">Methyltransferase type 11 domain-containing protein</fullName>
    </recommendedName>
</protein>
<accession>A0A0F9UMR6</accession>
<proteinExistence type="predicted"/>
<dbReference type="SUPFAM" id="SSF53335">
    <property type="entry name" value="S-adenosyl-L-methionine-dependent methyltransferases"/>
    <property type="match status" value="1"/>
</dbReference>